<organism evidence="1 3">
    <name type="scientific">Corynebacterium amycolatum</name>
    <dbReference type="NCBI Taxonomy" id="43765"/>
    <lineage>
        <taxon>Bacteria</taxon>
        <taxon>Bacillati</taxon>
        <taxon>Actinomycetota</taxon>
        <taxon>Actinomycetes</taxon>
        <taxon>Mycobacteriales</taxon>
        <taxon>Corynebacteriaceae</taxon>
        <taxon>Corynebacterium</taxon>
    </lineage>
</organism>
<keyword evidence="4" id="KW-1185">Reference proteome</keyword>
<evidence type="ECO:0000313" key="3">
    <source>
        <dbReference type="Proteomes" id="UP000594774"/>
    </source>
</evidence>
<protein>
    <recommendedName>
        <fullName evidence="5">Transposase</fullName>
    </recommendedName>
</protein>
<dbReference type="AlphaFoldDB" id="A0AB37GDL5"/>
<accession>A0AB37GDL5</accession>
<dbReference type="RefSeq" id="WP_197915300.1">
    <property type="nucleotide sequence ID" value="NZ_CP065628.1"/>
</dbReference>
<gene>
    <name evidence="1" type="ORF">I6G95_05640</name>
    <name evidence="2" type="ORF">I6H48_06210</name>
</gene>
<evidence type="ECO:0000313" key="2">
    <source>
        <dbReference type="EMBL" id="QQB83768.1"/>
    </source>
</evidence>
<dbReference type="EMBL" id="CP065628">
    <property type="protein sequence ID" value="QPR31891.1"/>
    <property type="molecule type" value="Genomic_DNA"/>
</dbReference>
<evidence type="ECO:0008006" key="5">
    <source>
        <dbReference type="Google" id="ProtNLM"/>
    </source>
</evidence>
<dbReference type="Proteomes" id="UP000595198">
    <property type="component" value="Chromosome"/>
</dbReference>
<name>A0AB37GDL5_CORAY</name>
<evidence type="ECO:0000313" key="1">
    <source>
        <dbReference type="EMBL" id="QPR31891.1"/>
    </source>
</evidence>
<evidence type="ECO:0000313" key="4">
    <source>
        <dbReference type="Proteomes" id="UP000595198"/>
    </source>
</evidence>
<proteinExistence type="predicted"/>
<reference evidence="3 4" key="1">
    <citation type="submission" date="2020-12" db="EMBL/GenBank/DDBJ databases">
        <title>FDA dAtabase for Regulatory Grade micrObial Sequences (FDA-ARGOS): Supporting development and validation of Infectious Disease Dx tests.</title>
        <authorList>
            <person name="Sproer C."/>
            <person name="Gronow S."/>
            <person name="Severitt S."/>
            <person name="Schroder I."/>
            <person name="Tallon L."/>
            <person name="Sadzewicz L."/>
            <person name="Zhao X."/>
            <person name="Boylan J."/>
            <person name="Ott S."/>
            <person name="Bowen H."/>
            <person name="Vavikolanu K."/>
            <person name="Mehta A."/>
            <person name="Aluvathingal J."/>
            <person name="Nadendla S."/>
            <person name="Lowell S."/>
            <person name="Myers T."/>
            <person name="Yan Y."/>
            <person name="Sichtig H."/>
        </authorList>
    </citation>
    <scope>NUCLEOTIDE SEQUENCE [LARGE SCALE GENOMIC DNA]</scope>
    <source>
        <strain evidence="1 3">FDAARGOS_938</strain>
        <strain evidence="2 4">FDAARGOS_991</strain>
    </source>
</reference>
<dbReference type="Proteomes" id="UP000594774">
    <property type="component" value="Chromosome"/>
</dbReference>
<dbReference type="EMBL" id="CP066023">
    <property type="protein sequence ID" value="QQB83768.1"/>
    <property type="molecule type" value="Genomic_DNA"/>
</dbReference>
<sequence>MTNKPRVWKAGQDCWAVTDDYFCEELGEMVYTTRLLRTWQQAINHATQKESQ</sequence>